<dbReference type="Pfam" id="PF13671">
    <property type="entry name" value="AAA_33"/>
    <property type="match status" value="1"/>
</dbReference>
<reference evidence="1 2" key="1">
    <citation type="submission" date="2024-09" db="EMBL/GenBank/DDBJ databases">
        <authorList>
            <person name="Sun Q."/>
            <person name="Mori K."/>
        </authorList>
    </citation>
    <scope>NUCLEOTIDE SEQUENCE [LARGE SCALE GENOMIC DNA]</scope>
    <source>
        <strain evidence="1 2">JCM 9626</strain>
    </source>
</reference>
<dbReference type="SUPFAM" id="SSF52540">
    <property type="entry name" value="P-loop containing nucleoside triphosphate hydrolases"/>
    <property type="match status" value="1"/>
</dbReference>
<evidence type="ECO:0000313" key="2">
    <source>
        <dbReference type="Proteomes" id="UP001589750"/>
    </source>
</evidence>
<dbReference type="SUPFAM" id="SSF56112">
    <property type="entry name" value="Protein kinase-like (PK-like)"/>
    <property type="match status" value="1"/>
</dbReference>
<dbReference type="RefSeq" id="WP_140008128.1">
    <property type="nucleotide sequence ID" value="NZ_JBHMDG010000008.1"/>
</dbReference>
<dbReference type="InterPro" id="IPR052732">
    <property type="entry name" value="Cell-binding_unc_protein"/>
</dbReference>
<organism evidence="1 2">
    <name type="scientific">Nocardioides plantarum</name>
    <dbReference type="NCBI Taxonomy" id="29299"/>
    <lineage>
        <taxon>Bacteria</taxon>
        <taxon>Bacillati</taxon>
        <taxon>Actinomycetota</taxon>
        <taxon>Actinomycetes</taxon>
        <taxon>Propionibacteriales</taxon>
        <taxon>Nocardioidaceae</taxon>
        <taxon>Nocardioides</taxon>
    </lineage>
</organism>
<gene>
    <name evidence="1" type="ORF">ACFFRI_06560</name>
</gene>
<dbReference type="Proteomes" id="UP001589750">
    <property type="component" value="Unassembled WGS sequence"/>
</dbReference>
<comment type="caution">
    <text evidence="1">The sequence shown here is derived from an EMBL/GenBank/DDBJ whole genome shotgun (WGS) entry which is preliminary data.</text>
</comment>
<dbReference type="EMBL" id="JBHMDG010000008">
    <property type="protein sequence ID" value="MFB9312702.1"/>
    <property type="molecule type" value="Genomic_DNA"/>
</dbReference>
<accession>A0ABV5K7J6</accession>
<dbReference type="Gene3D" id="3.40.50.300">
    <property type="entry name" value="P-loop containing nucleotide triphosphate hydrolases"/>
    <property type="match status" value="1"/>
</dbReference>
<protein>
    <submittedName>
        <fullName evidence="1">AAA family ATPase</fullName>
    </submittedName>
</protein>
<dbReference type="InterPro" id="IPR011009">
    <property type="entry name" value="Kinase-like_dom_sf"/>
</dbReference>
<proteinExistence type="predicted"/>
<dbReference type="PANTHER" id="PTHR43883">
    <property type="entry name" value="SLR0207 PROTEIN"/>
    <property type="match status" value="1"/>
</dbReference>
<dbReference type="InterPro" id="IPR027417">
    <property type="entry name" value="P-loop_NTPase"/>
</dbReference>
<name>A0ABV5K7J6_9ACTN</name>
<sequence>MTLGSTKHVQEYPTSPHDPQLHVTHSGLVLLNGSRAYKFKRDVNLGFLDFSTVEARRDALVRELRLNQRLAPDVYLGLGSLEAGTAAQPEPCLVMRRLPDDRRLTAVLTARPTDPDRSLAVLDAVARQVARFHASARRGADVDRDGRRDALRHRWRDNLASVESSTGTLLDHGVVQEVADLVDEYLTGREALFDDRIAGGHIVDGHGDLIAQDVFCLDDGPRILDCLDFDDRLRHVDVLDDVAFLAMDVERLDSPALAEHLWTRYLELTGDPAPPSLRHHYVAYRAFVRAKVGCLSGAAHDRHHGHLSSPEEHAVMALRHLRTARVRLVLCGGGPGTGKTTLSGALADRLGWVVVSSDRVRKELAGVDPESDASAPYGAGIYTPGWTERTYREMVRRAELLLQRGESVVLDATWSAAEHRLLASHAAARCSVPLVELECRLTDSEVADRIATRGVARTSGGTRTMSDADSAVADRVRATSDRWHSAHGVDTSRPVATTVDELVATFSWGSTVPARARPRPQMAPD</sequence>
<evidence type="ECO:0000313" key="1">
    <source>
        <dbReference type="EMBL" id="MFB9312702.1"/>
    </source>
</evidence>
<dbReference type="PANTHER" id="PTHR43883:SF1">
    <property type="entry name" value="GLUCONOKINASE"/>
    <property type="match status" value="1"/>
</dbReference>
<keyword evidence="2" id="KW-1185">Reference proteome</keyword>